<protein>
    <submittedName>
        <fullName evidence="2">Uncharacterized protein</fullName>
    </submittedName>
</protein>
<dbReference type="AlphaFoldDB" id="R7QPN4"/>
<evidence type="ECO:0000256" key="1">
    <source>
        <dbReference type="SAM" id="MobiDB-lite"/>
    </source>
</evidence>
<dbReference type="OrthoDB" id="10438272at2759"/>
<feature type="compositionally biased region" description="Acidic residues" evidence="1">
    <location>
        <begin position="383"/>
        <end position="396"/>
    </location>
</feature>
<gene>
    <name evidence="2" type="ORF">CHC_T00000208001</name>
</gene>
<sequence>MPSSVPSELPFGELMTLRENVLAWISRDAGLEEFLIPDKLSSKWTKEQKETWTAAVVEKYMHLDDSEGSVNMRKRIVASETASALRRCCVLLREGTASHRDVIKTAAVLETLWDSISPTMGDDAVWVKCSLTFDTALISIRLAYLWIYLNAEANGKSTSFETRKAVFKECVESFFVIGGPADSGKDKHSVNFKELVETWREELKSYAENEEEEFELRVKQVEEGYSREATVTRIEKFMGLADMNGSWMLHVQQMDKEIEAGMWKKGARRGRKAKAKAVETREDDAVNGLEDIMSVSSFEAAGVDRDFKIESEDSGSENENEMSSIGDSEAEADVVEEGREQRVRRRKSARLSRADRHIQGTKRKAAVKAQRQMRKKKKAEEKAAEEEQQQQQEEEEHMVTPRRSKRGRSTTEKEEDELQSPYVERRTGRFSERRRRVASALRALRPRRA</sequence>
<evidence type="ECO:0000313" key="2">
    <source>
        <dbReference type="EMBL" id="CDF39355.1"/>
    </source>
</evidence>
<keyword evidence="3" id="KW-1185">Reference proteome</keyword>
<feature type="compositionally biased region" description="Basic residues" evidence="1">
    <location>
        <begin position="359"/>
        <end position="377"/>
    </location>
</feature>
<dbReference type="Gramene" id="CDF39355">
    <property type="protein sequence ID" value="CDF39355"/>
    <property type="gene ID" value="CHC_T00000208001"/>
</dbReference>
<dbReference type="EMBL" id="HG002023">
    <property type="protein sequence ID" value="CDF39355.1"/>
    <property type="molecule type" value="Genomic_DNA"/>
</dbReference>
<reference evidence="3" key="1">
    <citation type="journal article" date="2013" name="Proc. Natl. Acad. Sci. U.S.A.">
        <title>Genome structure and metabolic features in the red seaweed Chondrus crispus shed light on evolution of the Archaeplastida.</title>
        <authorList>
            <person name="Collen J."/>
            <person name="Porcel B."/>
            <person name="Carre W."/>
            <person name="Ball S.G."/>
            <person name="Chaparro C."/>
            <person name="Tonon T."/>
            <person name="Barbeyron T."/>
            <person name="Michel G."/>
            <person name="Noel B."/>
            <person name="Valentin K."/>
            <person name="Elias M."/>
            <person name="Artiguenave F."/>
            <person name="Arun A."/>
            <person name="Aury J.M."/>
            <person name="Barbosa-Neto J.F."/>
            <person name="Bothwell J.H."/>
            <person name="Bouget F.Y."/>
            <person name="Brillet L."/>
            <person name="Cabello-Hurtado F."/>
            <person name="Capella-Gutierrez S."/>
            <person name="Charrier B."/>
            <person name="Cladiere L."/>
            <person name="Cock J.M."/>
            <person name="Coelho S.M."/>
            <person name="Colleoni C."/>
            <person name="Czjzek M."/>
            <person name="Da Silva C."/>
            <person name="Delage L."/>
            <person name="Denoeud F."/>
            <person name="Deschamps P."/>
            <person name="Dittami S.M."/>
            <person name="Gabaldon T."/>
            <person name="Gachon C.M."/>
            <person name="Groisillier A."/>
            <person name="Herve C."/>
            <person name="Jabbari K."/>
            <person name="Katinka M."/>
            <person name="Kloareg B."/>
            <person name="Kowalczyk N."/>
            <person name="Labadie K."/>
            <person name="Leblanc C."/>
            <person name="Lopez P.J."/>
            <person name="McLachlan D.H."/>
            <person name="Meslet-Cladiere L."/>
            <person name="Moustafa A."/>
            <person name="Nehr Z."/>
            <person name="Nyvall Collen P."/>
            <person name="Panaud O."/>
            <person name="Partensky F."/>
            <person name="Poulain J."/>
            <person name="Rensing S.A."/>
            <person name="Rousvoal S."/>
            <person name="Samson G."/>
            <person name="Symeonidi A."/>
            <person name="Weissenbach J."/>
            <person name="Zambounis A."/>
            <person name="Wincker P."/>
            <person name="Boyen C."/>
        </authorList>
    </citation>
    <scope>NUCLEOTIDE SEQUENCE [LARGE SCALE GENOMIC DNA]</scope>
    <source>
        <strain evidence="3">cv. Stackhouse</strain>
    </source>
</reference>
<dbReference type="Proteomes" id="UP000012073">
    <property type="component" value="Unassembled WGS sequence"/>
</dbReference>
<proteinExistence type="predicted"/>
<dbReference type="KEGG" id="ccp:CHC_T00000208001"/>
<dbReference type="RefSeq" id="XP_005719266.1">
    <property type="nucleotide sequence ID" value="XM_005719209.1"/>
</dbReference>
<feature type="region of interest" description="Disordered" evidence="1">
    <location>
        <begin position="304"/>
        <end position="449"/>
    </location>
</feature>
<accession>R7QPN4</accession>
<organism evidence="2 3">
    <name type="scientific">Chondrus crispus</name>
    <name type="common">Carrageen Irish moss</name>
    <name type="synonym">Polymorpha crispa</name>
    <dbReference type="NCBI Taxonomy" id="2769"/>
    <lineage>
        <taxon>Eukaryota</taxon>
        <taxon>Rhodophyta</taxon>
        <taxon>Florideophyceae</taxon>
        <taxon>Rhodymeniophycidae</taxon>
        <taxon>Gigartinales</taxon>
        <taxon>Gigartinaceae</taxon>
        <taxon>Chondrus</taxon>
    </lineage>
</organism>
<evidence type="ECO:0000313" key="3">
    <source>
        <dbReference type="Proteomes" id="UP000012073"/>
    </source>
</evidence>
<name>R7QPN4_CHOCR</name>
<dbReference type="GeneID" id="17326982"/>